<protein>
    <recommendedName>
        <fullName evidence="4">SHSP domain-containing protein</fullName>
    </recommendedName>
</protein>
<evidence type="ECO:0000313" key="6">
    <source>
        <dbReference type="Proteomes" id="UP000194236"/>
    </source>
</evidence>
<feature type="compositionally biased region" description="Low complexity" evidence="3">
    <location>
        <begin position="16"/>
        <end position="32"/>
    </location>
</feature>
<dbReference type="EMBL" id="MUJZ01017321">
    <property type="protein sequence ID" value="OTF80635.1"/>
    <property type="molecule type" value="Genomic_DNA"/>
</dbReference>
<dbReference type="InterPro" id="IPR002068">
    <property type="entry name" value="A-crystallin/Hsp20_dom"/>
</dbReference>
<feature type="compositionally biased region" description="Polar residues" evidence="3">
    <location>
        <begin position="1"/>
        <end position="15"/>
    </location>
</feature>
<evidence type="ECO:0000256" key="3">
    <source>
        <dbReference type="SAM" id="MobiDB-lite"/>
    </source>
</evidence>
<dbReference type="OrthoDB" id="1431247at2759"/>
<feature type="domain" description="SHSP" evidence="4">
    <location>
        <begin position="63"/>
        <end position="179"/>
    </location>
</feature>
<proteinExistence type="inferred from homology"/>
<dbReference type="SUPFAM" id="SSF49764">
    <property type="entry name" value="HSP20-like chaperones"/>
    <property type="match status" value="1"/>
</dbReference>
<dbReference type="InterPro" id="IPR001436">
    <property type="entry name" value="Alpha-crystallin/sHSP_animal"/>
</dbReference>
<dbReference type="PANTHER" id="PTHR45640:SF26">
    <property type="entry name" value="RE23625P"/>
    <property type="match status" value="1"/>
</dbReference>
<dbReference type="AlphaFoldDB" id="A0A1Y3BNA5"/>
<dbReference type="GO" id="GO:0009408">
    <property type="term" value="P:response to heat"/>
    <property type="evidence" value="ECO:0007669"/>
    <property type="project" value="TreeGrafter"/>
</dbReference>
<dbReference type="InterPro" id="IPR008978">
    <property type="entry name" value="HSP20-like_chaperone"/>
</dbReference>
<evidence type="ECO:0000256" key="2">
    <source>
        <dbReference type="RuleBase" id="RU003616"/>
    </source>
</evidence>
<gene>
    <name evidence="5" type="ORF">BLA29_006918</name>
</gene>
<dbReference type="Proteomes" id="UP000194236">
    <property type="component" value="Unassembled WGS sequence"/>
</dbReference>
<dbReference type="Pfam" id="PF00011">
    <property type="entry name" value="HSP20"/>
    <property type="match status" value="1"/>
</dbReference>
<feature type="region of interest" description="Disordered" evidence="3">
    <location>
        <begin position="1"/>
        <end position="33"/>
    </location>
</feature>
<name>A0A1Y3BNA5_EURMA</name>
<dbReference type="CDD" id="cd06526">
    <property type="entry name" value="metazoan_ACD"/>
    <property type="match status" value="1"/>
</dbReference>
<keyword evidence="6" id="KW-1185">Reference proteome</keyword>
<dbReference type="GO" id="GO:0005634">
    <property type="term" value="C:nucleus"/>
    <property type="evidence" value="ECO:0007669"/>
    <property type="project" value="TreeGrafter"/>
</dbReference>
<organism evidence="5 6">
    <name type="scientific">Euroglyphus maynei</name>
    <name type="common">Mayne's house dust mite</name>
    <dbReference type="NCBI Taxonomy" id="6958"/>
    <lineage>
        <taxon>Eukaryota</taxon>
        <taxon>Metazoa</taxon>
        <taxon>Ecdysozoa</taxon>
        <taxon>Arthropoda</taxon>
        <taxon>Chelicerata</taxon>
        <taxon>Arachnida</taxon>
        <taxon>Acari</taxon>
        <taxon>Acariformes</taxon>
        <taxon>Sarcoptiformes</taxon>
        <taxon>Astigmata</taxon>
        <taxon>Psoroptidia</taxon>
        <taxon>Analgoidea</taxon>
        <taxon>Pyroglyphidae</taxon>
        <taxon>Pyroglyphinae</taxon>
        <taxon>Euroglyphus</taxon>
    </lineage>
</organism>
<reference evidence="5 6" key="1">
    <citation type="submission" date="2017-03" db="EMBL/GenBank/DDBJ databases">
        <title>Genome Survey of Euroglyphus maynei.</title>
        <authorList>
            <person name="Arlian L.G."/>
            <person name="Morgan M.S."/>
            <person name="Rider S.D."/>
        </authorList>
    </citation>
    <scope>NUCLEOTIDE SEQUENCE [LARGE SCALE GENOMIC DNA]</scope>
    <source>
        <strain evidence="5">Arlian Lab</strain>
        <tissue evidence="5">Whole body</tissue>
    </source>
</reference>
<comment type="caution">
    <text evidence="5">The sequence shown here is derived from an EMBL/GenBank/DDBJ whole genome shotgun (WGS) entry which is preliminary data.</text>
</comment>
<accession>A0A1Y3BNA5</accession>
<dbReference type="GO" id="GO:0005737">
    <property type="term" value="C:cytoplasm"/>
    <property type="evidence" value="ECO:0007669"/>
    <property type="project" value="TreeGrafter"/>
</dbReference>
<evidence type="ECO:0000313" key="5">
    <source>
        <dbReference type="EMBL" id="OTF80635.1"/>
    </source>
</evidence>
<evidence type="ECO:0000259" key="4">
    <source>
        <dbReference type="PROSITE" id="PS01031"/>
    </source>
</evidence>
<comment type="similarity">
    <text evidence="1 2">Belongs to the small heat shock protein (HSP20) family.</text>
</comment>
<evidence type="ECO:0000256" key="1">
    <source>
        <dbReference type="PROSITE-ProRule" id="PRU00285"/>
    </source>
</evidence>
<dbReference type="PANTHER" id="PTHR45640">
    <property type="entry name" value="HEAT SHOCK PROTEIN HSP-12.2-RELATED"/>
    <property type="match status" value="1"/>
</dbReference>
<dbReference type="PROSITE" id="PS01031">
    <property type="entry name" value="SHSP"/>
    <property type="match status" value="1"/>
</dbReference>
<dbReference type="GO" id="GO:0042026">
    <property type="term" value="P:protein refolding"/>
    <property type="evidence" value="ECO:0007669"/>
    <property type="project" value="TreeGrafter"/>
</dbReference>
<dbReference type="Gene3D" id="2.60.40.790">
    <property type="match status" value="1"/>
</dbReference>
<sequence length="210" mass="24551">MSSTIPSSFSNKNINSQQQRQPPSSSSSSQRSNCIEKIENYYRTSENVYRLDNHPNMSDWIVNYPRQLNFHPHIHNRNDLYRLNVDVIGYKPENISVSTKDDLLIINGHYEQQQNDDDFEQHHHHHNGGCQSKEFIYKYKLPKFVNKDKMTCLFKDRGQLLIEAPIEQPNTRNIPIKILKESSSSGSKTLNNDRPSATKIFTEKIFKKKN</sequence>
<dbReference type="GO" id="GO:0051082">
    <property type="term" value="F:unfolded protein binding"/>
    <property type="evidence" value="ECO:0007669"/>
    <property type="project" value="TreeGrafter"/>
</dbReference>